<protein>
    <submittedName>
        <fullName evidence="5">ABC transporter substrate-binding protein</fullName>
    </submittedName>
</protein>
<evidence type="ECO:0000259" key="4">
    <source>
        <dbReference type="Pfam" id="PF00496"/>
    </source>
</evidence>
<dbReference type="AlphaFoldDB" id="A0A918TVH6"/>
<comment type="subcellular location">
    <subcellularLocation>
        <location evidence="1">Periplasm</location>
    </subcellularLocation>
</comment>
<dbReference type="GO" id="GO:0030288">
    <property type="term" value="C:outer membrane-bounded periplasmic space"/>
    <property type="evidence" value="ECO:0007669"/>
    <property type="project" value="TreeGrafter"/>
</dbReference>
<dbReference type="GO" id="GO:1904680">
    <property type="term" value="F:peptide transmembrane transporter activity"/>
    <property type="evidence" value="ECO:0007669"/>
    <property type="project" value="TreeGrafter"/>
</dbReference>
<dbReference type="PANTHER" id="PTHR30290">
    <property type="entry name" value="PERIPLASMIC BINDING COMPONENT OF ABC TRANSPORTER"/>
    <property type="match status" value="1"/>
</dbReference>
<dbReference type="Gene3D" id="3.40.190.10">
    <property type="entry name" value="Periplasmic binding protein-like II"/>
    <property type="match status" value="1"/>
</dbReference>
<evidence type="ECO:0000256" key="1">
    <source>
        <dbReference type="ARBA" id="ARBA00004418"/>
    </source>
</evidence>
<accession>A0A918TVH6</accession>
<organism evidence="5 6">
    <name type="scientific">Neogemmobacter tilapiae</name>
    <dbReference type="NCBI Taxonomy" id="875041"/>
    <lineage>
        <taxon>Bacteria</taxon>
        <taxon>Pseudomonadati</taxon>
        <taxon>Pseudomonadota</taxon>
        <taxon>Alphaproteobacteria</taxon>
        <taxon>Rhodobacterales</taxon>
        <taxon>Paracoccaceae</taxon>
        <taxon>Neogemmobacter</taxon>
    </lineage>
</organism>
<name>A0A918TVH6_9RHOB</name>
<evidence type="ECO:0000256" key="3">
    <source>
        <dbReference type="ARBA" id="ARBA00022729"/>
    </source>
</evidence>
<dbReference type="Gene3D" id="3.10.105.10">
    <property type="entry name" value="Dipeptide-binding Protein, Domain 3"/>
    <property type="match status" value="1"/>
</dbReference>
<gene>
    <name evidence="5" type="ORF">GCM10007315_30100</name>
</gene>
<dbReference type="GO" id="GO:0042884">
    <property type="term" value="P:microcin transport"/>
    <property type="evidence" value="ECO:0007669"/>
    <property type="project" value="TreeGrafter"/>
</dbReference>
<dbReference type="GO" id="GO:0043190">
    <property type="term" value="C:ATP-binding cassette (ABC) transporter complex"/>
    <property type="evidence" value="ECO:0007669"/>
    <property type="project" value="InterPro"/>
</dbReference>
<proteinExistence type="inferred from homology"/>
<dbReference type="GO" id="GO:0015833">
    <property type="term" value="P:peptide transport"/>
    <property type="evidence" value="ECO:0007669"/>
    <property type="project" value="TreeGrafter"/>
</dbReference>
<dbReference type="Pfam" id="PF00496">
    <property type="entry name" value="SBP_bac_5"/>
    <property type="match status" value="1"/>
</dbReference>
<dbReference type="InterPro" id="IPR030678">
    <property type="entry name" value="Peptide/Ni-bd"/>
</dbReference>
<dbReference type="PIRSF" id="PIRSF002741">
    <property type="entry name" value="MppA"/>
    <property type="match status" value="1"/>
</dbReference>
<reference evidence="5" key="1">
    <citation type="journal article" date="2014" name="Int. J. Syst. Evol. Microbiol.">
        <title>Complete genome sequence of Corynebacterium casei LMG S-19264T (=DSM 44701T), isolated from a smear-ripened cheese.</title>
        <authorList>
            <consortium name="US DOE Joint Genome Institute (JGI-PGF)"/>
            <person name="Walter F."/>
            <person name="Albersmeier A."/>
            <person name="Kalinowski J."/>
            <person name="Ruckert C."/>
        </authorList>
    </citation>
    <scope>NUCLEOTIDE SEQUENCE</scope>
    <source>
        <strain evidence="5">KCTC 23310</strain>
    </source>
</reference>
<feature type="domain" description="Solute-binding protein family 5" evidence="4">
    <location>
        <begin position="115"/>
        <end position="521"/>
    </location>
</feature>
<sequence>MMQDHRFGGLVAVALLGWAGLAQAQEIIVSHGISTFGDLKYPADFAHLDYVNPNAPKGGEVSQSAPGGFDSLNPYSIKGVGAALSTVMHESILAGTADEIGASYCLMCTTIEYPQDRSWVIFNLRDDVKFSDGSAMTAEDVIFSYELLRDKGLSDFRTILGQQIEKAEILEPLKVKFTFKAGFPTRDLPELAGGLPIFSKAQYERDGLDLEEQTLKPYMGTGPYMFDSMDVGRTVIYRRNPDYWGKDLPINIGRHNLDRIRIEYFADSNAAFEAFKAGEFTFRQENSSKFWAEGYKFPAVQSGVVQKKQLRSGVKASNQGFLFNLRKEKFQDPKVRQAIELMFNFEWTNRTLFFGLYSRVNSFWENSWLAATGLPSEAEVALLKPLVDEGLLDATILTEEPVLPNLGGERQLDRASLRKASALLDEAGWEVGTDGLRRNAKGETLDVEFLNDDPQFDRIINPFVENLAALGVNAKVTKVDDAQMELRTRPPRMDFDIVTGHTPTDYFPGSGLMQYFGSETADDSAFNIMGLKNPAVDRLIRVVMEAKTKDELTTATMALDRVMRQARFVVPQWYNNQYWVAYYDMYEYPSEDKMPPYALGVMDFWWVNAEKAAALKASGALK</sequence>
<evidence type="ECO:0000313" key="6">
    <source>
        <dbReference type="Proteomes" id="UP000638981"/>
    </source>
</evidence>
<dbReference type="PANTHER" id="PTHR30290:SF64">
    <property type="entry name" value="ABC TRANSPORTER PERIPLASMIC BINDING PROTEIN"/>
    <property type="match status" value="1"/>
</dbReference>
<keyword evidence="6" id="KW-1185">Reference proteome</keyword>
<dbReference type="SUPFAM" id="SSF53850">
    <property type="entry name" value="Periplasmic binding protein-like II"/>
    <property type="match status" value="1"/>
</dbReference>
<dbReference type="InterPro" id="IPR000914">
    <property type="entry name" value="SBP_5_dom"/>
</dbReference>
<evidence type="ECO:0000256" key="2">
    <source>
        <dbReference type="ARBA" id="ARBA00005695"/>
    </source>
</evidence>
<dbReference type="InterPro" id="IPR039424">
    <property type="entry name" value="SBP_5"/>
</dbReference>
<dbReference type="EMBL" id="BMYJ01000010">
    <property type="protein sequence ID" value="GHC63706.1"/>
    <property type="molecule type" value="Genomic_DNA"/>
</dbReference>
<dbReference type="Proteomes" id="UP000638981">
    <property type="component" value="Unassembled WGS sequence"/>
</dbReference>
<dbReference type="CDD" id="cd08497">
    <property type="entry name" value="MbnE-like"/>
    <property type="match status" value="1"/>
</dbReference>
<comment type="caution">
    <text evidence="5">The sequence shown here is derived from an EMBL/GenBank/DDBJ whole genome shotgun (WGS) entry which is preliminary data.</text>
</comment>
<reference evidence="5" key="2">
    <citation type="submission" date="2020-09" db="EMBL/GenBank/DDBJ databases">
        <authorList>
            <person name="Sun Q."/>
            <person name="Kim S."/>
        </authorList>
    </citation>
    <scope>NUCLEOTIDE SEQUENCE</scope>
    <source>
        <strain evidence="5">KCTC 23310</strain>
    </source>
</reference>
<comment type="similarity">
    <text evidence="2">Belongs to the bacterial solute-binding protein 5 family.</text>
</comment>
<keyword evidence="3" id="KW-0732">Signal</keyword>
<evidence type="ECO:0000313" key="5">
    <source>
        <dbReference type="EMBL" id="GHC63706.1"/>
    </source>
</evidence>